<dbReference type="OMA" id="AYDFWWH"/>
<comment type="pathway">
    <text evidence="1">Organosulfur degradation.</text>
</comment>
<dbReference type="SUPFAM" id="SSF75011">
    <property type="entry name" value="3-carboxy-cis,cis-mucoante lactonizing enzyme"/>
    <property type="match status" value="1"/>
</dbReference>
<dbReference type="Pfam" id="PF05694">
    <property type="entry name" value="SBP56"/>
    <property type="match status" value="1"/>
</dbReference>
<evidence type="ECO:0000256" key="5">
    <source>
        <dbReference type="ARBA" id="ARBA00023266"/>
    </source>
</evidence>
<comment type="catalytic activity">
    <reaction evidence="6">
        <text>methanethiol + O2 + H2O = hydrogen sulfide + formaldehyde + H2O2 + H(+)</text>
        <dbReference type="Rhea" id="RHEA:11812"/>
        <dbReference type="ChEBI" id="CHEBI:15377"/>
        <dbReference type="ChEBI" id="CHEBI:15378"/>
        <dbReference type="ChEBI" id="CHEBI:15379"/>
        <dbReference type="ChEBI" id="CHEBI:16007"/>
        <dbReference type="ChEBI" id="CHEBI:16240"/>
        <dbReference type="ChEBI" id="CHEBI:16842"/>
        <dbReference type="ChEBI" id="CHEBI:29919"/>
        <dbReference type="EC" id="1.8.3.4"/>
    </reaction>
</comment>
<evidence type="ECO:0000313" key="8">
    <source>
        <dbReference type="Proteomes" id="UP000094527"/>
    </source>
</evidence>
<gene>
    <name evidence="7" type="ORF">Ocin01_07925</name>
</gene>
<dbReference type="EC" id="1.8.3.4" evidence="3"/>
<keyword evidence="8" id="KW-1185">Reference proteome</keyword>
<organism evidence="7 8">
    <name type="scientific">Orchesella cincta</name>
    <name type="common">Springtail</name>
    <name type="synonym">Podura cincta</name>
    <dbReference type="NCBI Taxonomy" id="48709"/>
    <lineage>
        <taxon>Eukaryota</taxon>
        <taxon>Metazoa</taxon>
        <taxon>Ecdysozoa</taxon>
        <taxon>Arthropoda</taxon>
        <taxon>Hexapoda</taxon>
        <taxon>Collembola</taxon>
        <taxon>Entomobryomorpha</taxon>
        <taxon>Entomobryoidea</taxon>
        <taxon>Orchesellidae</taxon>
        <taxon>Orchesellinae</taxon>
        <taxon>Orchesella</taxon>
    </lineage>
</organism>
<dbReference type="GO" id="GO:0018549">
    <property type="term" value="F:methanethiol oxidase activity"/>
    <property type="evidence" value="ECO:0007669"/>
    <property type="project" value="UniProtKB-EC"/>
</dbReference>
<evidence type="ECO:0000256" key="4">
    <source>
        <dbReference type="ARBA" id="ARBA00015601"/>
    </source>
</evidence>
<evidence type="ECO:0000256" key="3">
    <source>
        <dbReference type="ARBA" id="ARBA00012510"/>
    </source>
</evidence>
<dbReference type="PANTHER" id="PTHR23300">
    <property type="entry name" value="METHANETHIOL OXIDASE"/>
    <property type="match status" value="1"/>
</dbReference>
<dbReference type="PANTHER" id="PTHR23300:SF0">
    <property type="entry name" value="METHANETHIOL OXIDASE"/>
    <property type="match status" value="1"/>
</dbReference>
<dbReference type="Gene3D" id="2.130.10.10">
    <property type="entry name" value="YVTN repeat-like/Quinoprotein amine dehydrogenase"/>
    <property type="match status" value="1"/>
</dbReference>
<reference evidence="7 8" key="1">
    <citation type="journal article" date="2016" name="Genome Biol. Evol.">
        <title>Gene Family Evolution Reflects Adaptation to Soil Environmental Stressors in the Genome of the Collembolan Orchesella cincta.</title>
        <authorList>
            <person name="Faddeeva-Vakhrusheva A."/>
            <person name="Derks M.F."/>
            <person name="Anvar S.Y."/>
            <person name="Agamennone V."/>
            <person name="Suring W."/>
            <person name="Smit S."/>
            <person name="van Straalen N.M."/>
            <person name="Roelofs D."/>
        </authorList>
    </citation>
    <scope>NUCLEOTIDE SEQUENCE [LARGE SCALE GENOMIC DNA]</scope>
    <source>
        <tissue evidence="7">Mixed pool</tissue>
    </source>
</reference>
<comment type="caution">
    <text evidence="7">The sequence shown here is derived from an EMBL/GenBank/DDBJ whole genome shotgun (WGS) entry which is preliminary data.</text>
</comment>
<evidence type="ECO:0000256" key="2">
    <source>
        <dbReference type="ARBA" id="ARBA00005606"/>
    </source>
</evidence>
<proteinExistence type="inferred from homology"/>
<dbReference type="STRING" id="48709.A0A1D2N0M3"/>
<protein>
    <recommendedName>
        <fullName evidence="4">Methanethiol oxidase</fullName>
        <ecNumber evidence="3">1.8.3.4</ecNumber>
    </recommendedName>
</protein>
<accession>A0A1D2N0M3</accession>
<dbReference type="GO" id="GO:0008430">
    <property type="term" value="F:selenium binding"/>
    <property type="evidence" value="ECO:0007669"/>
    <property type="project" value="InterPro"/>
</dbReference>
<evidence type="ECO:0000313" key="7">
    <source>
        <dbReference type="EMBL" id="ODM98761.1"/>
    </source>
</evidence>
<evidence type="ECO:0000256" key="6">
    <source>
        <dbReference type="ARBA" id="ARBA00047539"/>
    </source>
</evidence>
<evidence type="ECO:0000256" key="1">
    <source>
        <dbReference type="ARBA" id="ARBA00005177"/>
    </source>
</evidence>
<dbReference type="AlphaFoldDB" id="A0A1D2N0M3"/>
<dbReference type="Proteomes" id="UP000094527">
    <property type="component" value="Unassembled WGS sequence"/>
</dbReference>
<dbReference type="InterPro" id="IPR008826">
    <property type="entry name" value="Se-bd"/>
</dbReference>
<dbReference type="OrthoDB" id="10252446at2759"/>
<comment type="similarity">
    <text evidence="2">Belongs to the selenium-binding protein family.</text>
</comment>
<sequence length="471" mass="52363">MAPTGPGYCSPAEAVKAPKEEIVYVTCIALEEGKTDYLAVVDVDPKSSTFCQVISRLKMPAQNKQDELHHFGWNACSSCHHDSNTKRDKLIFPCLKSDRVYIVDVSEERSPKLYKTIEPEELHKHGLSAPHTSHCLANGEIMISTMGDKDQNGKGNFFVLDGKNDFEVKGAWSDESTPYGYDFWYQPAFDVMVSTEWGAPKAFKNGFSLEDVGNNLYGSNLNIWSWKKKKITQTIELGPEGLTPLEVRFLHNPNKPHGFVGCAVASTVFHIHQKGDQWAADKVITIPPKTVDNWHMGLTEMPGVITDILISMDDKYLYFSNWVHGDIRQYDISDPASPKLTGQVWIGGSITKDGLVKVINDKELKEQPESLVVKDTKVTGGPQMIQLSLDGKRIYVTTSLFSPWDKQFYGELVKTGTCMVQVDVDVVNGGMKVNPDFLVDFGKEPDGPALAHEVRYPGGDCSSDIFLSKCA</sequence>
<keyword evidence="5" id="KW-0711">Selenium</keyword>
<name>A0A1D2N0M3_ORCCI</name>
<dbReference type="InterPro" id="IPR015943">
    <property type="entry name" value="WD40/YVTN_repeat-like_dom_sf"/>
</dbReference>
<dbReference type="EMBL" id="LJIJ01000326">
    <property type="protein sequence ID" value="ODM98761.1"/>
    <property type="molecule type" value="Genomic_DNA"/>
</dbReference>